<protein>
    <submittedName>
        <fullName evidence="1">Uncharacterized protein</fullName>
    </submittedName>
</protein>
<dbReference type="AlphaFoldDB" id="A0A4R8GSZ3"/>
<organism evidence="1 2">
    <name type="scientific">Orenia marismortui</name>
    <dbReference type="NCBI Taxonomy" id="46469"/>
    <lineage>
        <taxon>Bacteria</taxon>
        <taxon>Bacillati</taxon>
        <taxon>Bacillota</taxon>
        <taxon>Clostridia</taxon>
        <taxon>Halanaerobiales</taxon>
        <taxon>Halobacteroidaceae</taxon>
        <taxon>Orenia</taxon>
    </lineage>
</organism>
<gene>
    <name evidence="1" type="ORF">C7959_12027</name>
</gene>
<name>A0A4R8GSZ3_9FIRM</name>
<keyword evidence="2" id="KW-1185">Reference proteome</keyword>
<dbReference type="Proteomes" id="UP000295832">
    <property type="component" value="Unassembled WGS sequence"/>
</dbReference>
<evidence type="ECO:0000313" key="1">
    <source>
        <dbReference type="EMBL" id="TDX49133.1"/>
    </source>
</evidence>
<evidence type="ECO:0000313" key="2">
    <source>
        <dbReference type="Proteomes" id="UP000295832"/>
    </source>
</evidence>
<proteinExistence type="predicted"/>
<comment type="caution">
    <text evidence="1">The sequence shown here is derived from an EMBL/GenBank/DDBJ whole genome shotgun (WGS) entry which is preliminary data.</text>
</comment>
<sequence>MKNDEIALQLTLKVLERNQNSSSLLTQNSNSNENLANEVAKFYKTIYRAVKETKSKNKDNAATTQYI</sequence>
<dbReference type="EMBL" id="SOEG01000020">
    <property type="protein sequence ID" value="TDX49133.1"/>
    <property type="molecule type" value="Genomic_DNA"/>
</dbReference>
<reference evidence="1 2" key="1">
    <citation type="submission" date="2019-03" db="EMBL/GenBank/DDBJ databases">
        <title>Subsurface microbial communities from deep shales in Ohio and West Virginia, USA.</title>
        <authorList>
            <person name="Wrighton K."/>
        </authorList>
    </citation>
    <scope>NUCLEOTIDE SEQUENCE [LARGE SCALE GENOMIC DNA]</scope>
    <source>
        <strain evidence="1 2">MSL 6dP</strain>
    </source>
</reference>
<accession>A0A4R8GSZ3</accession>
<dbReference type="RefSeq" id="WP_134117484.1">
    <property type="nucleotide sequence ID" value="NZ_SOEG01000020.1"/>
</dbReference>